<dbReference type="InterPro" id="IPR006379">
    <property type="entry name" value="HAD-SF_hydro_IIB"/>
</dbReference>
<dbReference type="SFLD" id="SFLDS00003">
    <property type="entry name" value="Haloacid_Dehalogenase"/>
    <property type="match status" value="1"/>
</dbReference>
<dbReference type="NCBIfam" id="TIGR01484">
    <property type="entry name" value="HAD-SF-IIB"/>
    <property type="match status" value="1"/>
</dbReference>
<dbReference type="Gene3D" id="3.40.50.1000">
    <property type="entry name" value="HAD superfamily/HAD-like"/>
    <property type="match status" value="1"/>
</dbReference>
<dbReference type="EMBL" id="CAKE01000010">
    <property type="protein sequence ID" value="CCI81819.1"/>
    <property type="molecule type" value="Genomic_DNA"/>
</dbReference>
<dbReference type="PANTHER" id="PTHR10000:SF53">
    <property type="entry name" value="5-AMINO-6-(5-PHOSPHO-D-RIBITYLAMINO)URACIL PHOSPHATASE YBJI-RELATED"/>
    <property type="match status" value="1"/>
</dbReference>
<dbReference type="Pfam" id="PF08282">
    <property type="entry name" value="Hydrolase_3"/>
    <property type="match status" value="1"/>
</dbReference>
<dbReference type="InterPro" id="IPR000150">
    <property type="entry name" value="Cof"/>
</dbReference>
<sequence length="271" mass="30195">MTLPFKAVAVDMDGTFLDDNHEYDAKEFDRILTELERQNVQFIVASGRPYARLKEDFKGFTDRIDFVSVNGARLIAHDKEVGLTPMDKELVLQLIDYVTSRYPHVTTMVYGPKRAYLLASDPKEDKAFLSYFAKDTAEVASWQDLPDKEYVEITFNCSGKEAHAIETGFNNEHGQVISAFGSADFAVDVNAYGVSKATGLKEMLAKFGLTSDDLIAFGDGGNDVPMLKLAKYSYAMENGMPVAKETARFVAPKNTESGVFKVLQKYIDESK</sequence>
<dbReference type="SUPFAM" id="SSF56784">
    <property type="entry name" value="HAD-like"/>
    <property type="match status" value="1"/>
</dbReference>
<evidence type="ECO:0000313" key="1">
    <source>
        <dbReference type="EMBL" id="CCI81819.1"/>
    </source>
</evidence>
<dbReference type="AlphaFoldDB" id="I7L9Z8"/>
<dbReference type="PROSITE" id="PS01229">
    <property type="entry name" value="COF_2"/>
    <property type="match status" value="1"/>
</dbReference>
<dbReference type="eggNOG" id="COG0561">
    <property type="taxonomic scope" value="Bacteria"/>
</dbReference>
<proteinExistence type="predicted"/>
<dbReference type="PATRIC" id="fig|1423758.3.peg.984"/>
<keyword evidence="2" id="KW-1185">Reference proteome</keyword>
<dbReference type="CDD" id="cd07518">
    <property type="entry name" value="HAD_YbiV-Like"/>
    <property type="match status" value="1"/>
</dbReference>
<gene>
    <name evidence="1" type="ORF">BN55_00505</name>
</gene>
<keyword evidence="1" id="KW-0378">Hydrolase</keyword>
<dbReference type="Gene3D" id="3.30.1240.10">
    <property type="match status" value="1"/>
</dbReference>
<comment type="caution">
    <text evidence="1">The sequence shown here is derived from an EMBL/GenBank/DDBJ whole genome shotgun (WGS) entry which is preliminary data.</text>
</comment>
<dbReference type="GO" id="GO:0050308">
    <property type="term" value="F:sugar-phosphatase activity"/>
    <property type="evidence" value="ECO:0007669"/>
    <property type="project" value="UniProtKB-EC"/>
</dbReference>
<organism evidence="1 2">
    <name type="scientific">Lactobacillus hominis DSM 23910 = CRBIP 24.179</name>
    <dbReference type="NCBI Taxonomy" id="1423758"/>
    <lineage>
        <taxon>Bacteria</taxon>
        <taxon>Bacillati</taxon>
        <taxon>Bacillota</taxon>
        <taxon>Bacilli</taxon>
        <taxon>Lactobacillales</taxon>
        <taxon>Lactobacillaceae</taxon>
        <taxon>Lactobacillus</taxon>
    </lineage>
</organism>
<dbReference type="GeneID" id="82847060"/>
<dbReference type="NCBIfam" id="TIGR00099">
    <property type="entry name" value="Cof-subfamily"/>
    <property type="match status" value="1"/>
</dbReference>
<dbReference type="Proteomes" id="UP000009320">
    <property type="component" value="Unassembled WGS sequence"/>
</dbReference>
<dbReference type="InterPro" id="IPR023214">
    <property type="entry name" value="HAD_sf"/>
</dbReference>
<protein>
    <submittedName>
        <fullName evidence="1">Possible sugar-phosphatase</fullName>
        <ecNumber evidence="1">3.1.3.23</ecNumber>
    </submittedName>
</protein>
<dbReference type="GO" id="GO:0005829">
    <property type="term" value="C:cytosol"/>
    <property type="evidence" value="ECO:0007669"/>
    <property type="project" value="TreeGrafter"/>
</dbReference>
<dbReference type="SFLD" id="SFLDG01140">
    <property type="entry name" value="C2.B:_Phosphomannomutase_and_P"/>
    <property type="match status" value="1"/>
</dbReference>
<dbReference type="EC" id="3.1.3.23" evidence="1"/>
<dbReference type="RefSeq" id="WP_008470722.1">
    <property type="nucleotide sequence ID" value="NZ_AYZP01000002.1"/>
</dbReference>
<dbReference type="InterPro" id="IPR036412">
    <property type="entry name" value="HAD-like_sf"/>
</dbReference>
<accession>I7L9Z8</accession>
<name>I7L9Z8_9LACO</name>
<evidence type="ECO:0000313" key="2">
    <source>
        <dbReference type="Proteomes" id="UP000009320"/>
    </source>
</evidence>
<dbReference type="PANTHER" id="PTHR10000">
    <property type="entry name" value="PHOSPHOSERINE PHOSPHATASE"/>
    <property type="match status" value="1"/>
</dbReference>
<dbReference type="GO" id="GO:0000287">
    <property type="term" value="F:magnesium ion binding"/>
    <property type="evidence" value="ECO:0007669"/>
    <property type="project" value="TreeGrafter"/>
</dbReference>
<dbReference type="STRING" id="1423758.FC41_GL000973"/>
<dbReference type="OrthoDB" id="9814970at2"/>
<reference evidence="1 2" key="1">
    <citation type="submission" date="2012-06" db="EMBL/GenBank/DDBJ databases">
        <title>Draft Genome Sequence of Lactobacillus hominis Strain CRBIP 24.179T, isolated from human intestine.</title>
        <authorList>
            <person name="Cousin S."/>
            <person name="Ma L."/>
            <person name="Bizet C."/>
            <person name="Loux V."/>
            <person name="Bouchier C."/>
            <person name="Clermont D."/>
            <person name="Creno S."/>
        </authorList>
    </citation>
    <scope>NUCLEOTIDE SEQUENCE [LARGE SCALE GENOMIC DNA]</scope>
    <source>
        <strain evidence="2">CRBIP 24.179T</strain>
    </source>
</reference>